<evidence type="ECO:0000256" key="2">
    <source>
        <dbReference type="ARBA" id="ARBA00004370"/>
    </source>
</evidence>
<evidence type="ECO:0000259" key="12">
    <source>
        <dbReference type="PROSITE" id="PS50109"/>
    </source>
</evidence>
<feature type="domain" description="Histidine kinase" evidence="12">
    <location>
        <begin position="132"/>
        <end position="346"/>
    </location>
</feature>
<evidence type="ECO:0000313" key="14">
    <source>
        <dbReference type="EMBL" id="SDM09813.1"/>
    </source>
</evidence>
<dbReference type="InterPro" id="IPR036890">
    <property type="entry name" value="HATPase_C_sf"/>
</dbReference>
<evidence type="ECO:0000256" key="3">
    <source>
        <dbReference type="ARBA" id="ARBA00012438"/>
    </source>
</evidence>
<name>A0A1G9QFQ1_9BACT</name>
<dbReference type="PANTHER" id="PTHR45436">
    <property type="entry name" value="SENSOR HISTIDINE KINASE YKOH"/>
    <property type="match status" value="1"/>
</dbReference>
<dbReference type="InterPro" id="IPR036097">
    <property type="entry name" value="HisK_dim/P_sf"/>
</dbReference>
<evidence type="ECO:0000259" key="13">
    <source>
        <dbReference type="PROSITE" id="PS50885"/>
    </source>
</evidence>
<feature type="domain" description="HAMP" evidence="13">
    <location>
        <begin position="72"/>
        <end position="124"/>
    </location>
</feature>
<dbReference type="PRINTS" id="PR00344">
    <property type="entry name" value="BCTRLSENSOR"/>
</dbReference>
<dbReference type="STRING" id="1075417.SAMN05421823_110155"/>
<dbReference type="PROSITE" id="PS50885">
    <property type="entry name" value="HAMP"/>
    <property type="match status" value="1"/>
</dbReference>
<evidence type="ECO:0000256" key="10">
    <source>
        <dbReference type="ARBA" id="ARBA00023136"/>
    </source>
</evidence>
<evidence type="ECO:0000256" key="11">
    <source>
        <dbReference type="SAM" id="Phobius"/>
    </source>
</evidence>
<dbReference type="Proteomes" id="UP000198510">
    <property type="component" value="Unassembled WGS sequence"/>
</dbReference>
<keyword evidence="8 11" id="KW-1133">Transmembrane helix</keyword>
<keyword evidence="4" id="KW-0597">Phosphoprotein</keyword>
<gene>
    <name evidence="14" type="ORF">SAMN05421823_110155</name>
</gene>
<evidence type="ECO:0000256" key="8">
    <source>
        <dbReference type="ARBA" id="ARBA00022989"/>
    </source>
</evidence>
<reference evidence="14 15" key="1">
    <citation type="submission" date="2016-10" db="EMBL/GenBank/DDBJ databases">
        <authorList>
            <person name="de Groot N.N."/>
        </authorList>
    </citation>
    <scope>NUCLEOTIDE SEQUENCE [LARGE SCALE GENOMIC DNA]</scope>
    <source>
        <strain evidence="14 15">DSM 25186</strain>
    </source>
</reference>
<dbReference type="GO" id="GO:0005886">
    <property type="term" value="C:plasma membrane"/>
    <property type="evidence" value="ECO:0007669"/>
    <property type="project" value="TreeGrafter"/>
</dbReference>
<feature type="transmembrane region" description="Helical" evidence="11">
    <location>
        <begin position="20"/>
        <end position="41"/>
    </location>
</feature>
<dbReference type="GO" id="GO:0000155">
    <property type="term" value="F:phosphorelay sensor kinase activity"/>
    <property type="evidence" value="ECO:0007669"/>
    <property type="project" value="InterPro"/>
</dbReference>
<evidence type="ECO:0000256" key="6">
    <source>
        <dbReference type="ARBA" id="ARBA00022692"/>
    </source>
</evidence>
<dbReference type="PROSITE" id="PS50109">
    <property type="entry name" value="HIS_KIN"/>
    <property type="match status" value="1"/>
</dbReference>
<dbReference type="InterPro" id="IPR004358">
    <property type="entry name" value="Sig_transdc_His_kin-like_C"/>
</dbReference>
<keyword evidence="15" id="KW-1185">Reference proteome</keyword>
<dbReference type="PANTHER" id="PTHR45436:SF5">
    <property type="entry name" value="SENSOR HISTIDINE KINASE TRCS"/>
    <property type="match status" value="1"/>
</dbReference>
<comment type="catalytic activity">
    <reaction evidence="1">
        <text>ATP + protein L-histidine = ADP + protein N-phospho-L-histidine.</text>
        <dbReference type="EC" id="2.7.13.3"/>
    </reaction>
</comment>
<dbReference type="InterPro" id="IPR003660">
    <property type="entry name" value="HAMP_dom"/>
</dbReference>
<dbReference type="EMBL" id="FNFO01000010">
    <property type="protein sequence ID" value="SDM09813.1"/>
    <property type="molecule type" value="Genomic_DNA"/>
</dbReference>
<evidence type="ECO:0000256" key="1">
    <source>
        <dbReference type="ARBA" id="ARBA00000085"/>
    </source>
</evidence>
<dbReference type="InterPro" id="IPR050428">
    <property type="entry name" value="TCS_sensor_his_kinase"/>
</dbReference>
<proteinExistence type="predicted"/>
<feature type="transmembrane region" description="Helical" evidence="11">
    <location>
        <begin position="47"/>
        <end position="70"/>
    </location>
</feature>
<dbReference type="Gene3D" id="6.10.340.10">
    <property type="match status" value="1"/>
</dbReference>
<dbReference type="RefSeq" id="WP_089686209.1">
    <property type="nucleotide sequence ID" value="NZ_FNFO01000010.1"/>
</dbReference>
<dbReference type="Pfam" id="PF02518">
    <property type="entry name" value="HATPase_c"/>
    <property type="match status" value="1"/>
</dbReference>
<protein>
    <recommendedName>
        <fullName evidence="3">histidine kinase</fullName>
        <ecNumber evidence="3">2.7.13.3</ecNumber>
    </recommendedName>
</protein>
<dbReference type="OrthoDB" id="9813151at2"/>
<keyword evidence="6 11" id="KW-0812">Transmembrane</keyword>
<dbReference type="Gene3D" id="3.30.565.10">
    <property type="entry name" value="Histidine kinase-like ATPase, C-terminal domain"/>
    <property type="match status" value="1"/>
</dbReference>
<organism evidence="14 15">
    <name type="scientific">Catalinimonas alkaloidigena</name>
    <dbReference type="NCBI Taxonomy" id="1075417"/>
    <lineage>
        <taxon>Bacteria</taxon>
        <taxon>Pseudomonadati</taxon>
        <taxon>Bacteroidota</taxon>
        <taxon>Cytophagia</taxon>
        <taxon>Cytophagales</taxon>
        <taxon>Catalimonadaceae</taxon>
        <taxon>Catalinimonas</taxon>
    </lineage>
</organism>
<evidence type="ECO:0000256" key="5">
    <source>
        <dbReference type="ARBA" id="ARBA00022679"/>
    </source>
</evidence>
<keyword evidence="7 14" id="KW-0418">Kinase</keyword>
<keyword evidence="5" id="KW-0808">Transferase</keyword>
<accession>A0A1G9QFQ1</accession>
<dbReference type="SUPFAM" id="SSF55874">
    <property type="entry name" value="ATPase domain of HSP90 chaperone/DNA topoisomerase II/histidine kinase"/>
    <property type="match status" value="1"/>
</dbReference>
<dbReference type="EC" id="2.7.13.3" evidence="3"/>
<evidence type="ECO:0000256" key="7">
    <source>
        <dbReference type="ARBA" id="ARBA00022777"/>
    </source>
</evidence>
<evidence type="ECO:0000256" key="9">
    <source>
        <dbReference type="ARBA" id="ARBA00023012"/>
    </source>
</evidence>
<dbReference type="InterPro" id="IPR005467">
    <property type="entry name" value="His_kinase_dom"/>
</dbReference>
<comment type="subcellular location">
    <subcellularLocation>
        <location evidence="2">Membrane</location>
    </subcellularLocation>
</comment>
<evidence type="ECO:0000313" key="15">
    <source>
        <dbReference type="Proteomes" id="UP000198510"/>
    </source>
</evidence>
<dbReference type="InterPro" id="IPR003594">
    <property type="entry name" value="HATPase_dom"/>
</dbReference>
<keyword evidence="10 11" id="KW-0472">Membrane</keyword>
<dbReference type="AlphaFoldDB" id="A0A1G9QFQ1"/>
<dbReference type="SMART" id="SM00387">
    <property type="entry name" value="HATPase_c"/>
    <property type="match status" value="1"/>
</dbReference>
<evidence type="ECO:0000256" key="4">
    <source>
        <dbReference type="ARBA" id="ARBA00022553"/>
    </source>
</evidence>
<dbReference type="SUPFAM" id="SSF47384">
    <property type="entry name" value="Homodimeric domain of signal transducing histidine kinase"/>
    <property type="match status" value="1"/>
</dbReference>
<sequence>MRIYSSLSKIGFLKRYSYKFLFVAFLGIHVPLIGVITLLLVRDGEPWSPAFLFWLTLALTLVATGATLWVQYHLTAPIRQVSSALRAYASSRTRPTLPTHHTDEAGELMANVQETIGQLDALLREKEDLIGLITHDVRGPLASAIELLDIMQEETDPTELAQCFQLLRGSLQNQYDLVKTMLQALHVESNALQKQPVELQRLIDHVFQEVRPVAAPKQVTLKVSHYENHRLMLHREMFCELLKNLLINAIKFSNPQDVVYLNIHHDPDEFRLEVIDAGIGFDPTAAERIFERFTRERQVGTAGEQSTGLGLYLCRKIVALHNGTLTAYSDGPNQGATFTILLPTTSLTTTETHAYGHTSDPSA</sequence>
<keyword evidence="9" id="KW-0902">Two-component regulatory system</keyword>